<keyword evidence="3" id="KW-0175">Coiled coil</keyword>
<feature type="signal peptide" evidence="5">
    <location>
        <begin position="1"/>
        <end position="23"/>
    </location>
</feature>
<protein>
    <submittedName>
        <fullName evidence="10">RND efflux system, membrane fusion protein</fullName>
    </submittedName>
</protein>
<dbReference type="GO" id="GO:0022857">
    <property type="term" value="F:transmembrane transporter activity"/>
    <property type="evidence" value="ECO:0007669"/>
    <property type="project" value="InterPro"/>
</dbReference>
<dbReference type="Pfam" id="PF25917">
    <property type="entry name" value="BSH_RND"/>
    <property type="match status" value="1"/>
</dbReference>
<dbReference type="NCBIfam" id="TIGR01730">
    <property type="entry name" value="RND_mfp"/>
    <property type="match status" value="1"/>
</dbReference>
<feature type="domain" description="Multidrug resistance protein MdtA-like barrel-sandwich hybrid" evidence="7">
    <location>
        <begin position="58"/>
        <end position="193"/>
    </location>
</feature>
<evidence type="ECO:0000256" key="1">
    <source>
        <dbReference type="ARBA" id="ARBA00004196"/>
    </source>
</evidence>
<feature type="compositionally biased region" description="Low complexity" evidence="4">
    <location>
        <begin position="375"/>
        <end position="392"/>
    </location>
</feature>
<evidence type="ECO:0000256" key="3">
    <source>
        <dbReference type="SAM" id="Coils"/>
    </source>
</evidence>
<dbReference type="InterPro" id="IPR006143">
    <property type="entry name" value="RND_pump_MFP"/>
</dbReference>
<dbReference type="InterPro" id="IPR058792">
    <property type="entry name" value="Beta-barrel_RND_2"/>
</dbReference>
<dbReference type="InterPro" id="IPR058624">
    <property type="entry name" value="MdtA-like_HH"/>
</dbReference>
<dbReference type="EMBL" id="CADCVY010000086">
    <property type="protein sequence ID" value="CAA9509147.1"/>
    <property type="molecule type" value="Genomic_DNA"/>
</dbReference>
<dbReference type="GO" id="GO:0046677">
    <property type="term" value="P:response to antibiotic"/>
    <property type="evidence" value="ECO:0007669"/>
    <property type="project" value="TreeGrafter"/>
</dbReference>
<feature type="coiled-coil region" evidence="3">
    <location>
        <begin position="98"/>
        <end position="125"/>
    </location>
</feature>
<sequence length="392" mass="40864">MNRLDLPSLLLALTLAGCEAAQSAGPPPPPTAVTVAVPLAQDVVDWDDYVGRFEAVQSVEVKPRVTGYLRSVLFTEGAYVRAGQTLFTIDARPAQAALDQAAAQLARAEATLANARTELARSRTLAASQAASTEEVEQRRAGVRAGEADVDAARAAVRAQQLTVGFTRVTAPISGRVSERLVDVGNSVAADTTVLTRIVSTSPIHFAFEGSEALLLKYQRQGAGAANGTPVRVKLQDEPTYLHAGRLDFVDSAVNTGAGTVRARAVLPNPDNFIKPGMVGRMQLAGSRPYRAMLIPDTAVVTDAARKVVYLVNGAGTVVARPVVLGPLTGNLRVVRSGIGPSDRVIISGLQRARPGEKVMPKPGRIPPPGPPEGAPGTAITSAPSSSASPAR</sequence>
<evidence type="ECO:0000256" key="4">
    <source>
        <dbReference type="SAM" id="MobiDB-lite"/>
    </source>
</evidence>
<dbReference type="InterPro" id="IPR058627">
    <property type="entry name" value="MdtA-like_C"/>
</dbReference>
<accession>A0A6J4SZF8</accession>
<reference evidence="10" key="1">
    <citation type="submission" date="2020-02" db="EMBL/GenBank/DDBJ databases">
        <authorList>
            <person name="Meier V. D."/>
        </authorList>
    </citation>
    <scope>NUCLEOTIDE SEQUENCE</scope>
    <source>
        <strain evidence="10">AVDCRST_MAG44</strain>
    </source>
</reference>
<dbReference type="GO" id="GO:0005886">
    <property type="term" value="C:plasma membrane"/>
    <property type="evidence" value="ECO:0007669"/>
    <property type="project" value="TreeGrafter"/>
</dbReference>
<comment type="subcellular location">
    <subcellularLocation>
        <location evidence="1">Cell envelope</location>
    </subcellularLocation>
</comment>
<feature type="chain" id="PRO_5026901242" evidence="5">
    <location>
        <begin position="24"/>
        <end position="392"/>
    </location>
</feature>
<dbReference type="Gene3D" id="1.10.287.470">
    <property type="entry name" value="Helix hairpin bin"/>
    <property type="match status" value="1"/>
</dbReference>
<feature type="region of interest" description="Disordered" evidence="4">
    <location>
        <begin position="352"/>
        <end position="392"/>
    </location>
</feature>
<dbReference type="InterPro" id="IPR058625">
    <property type="entry name" value="MdtA-like_BSH"/>
</dbReference>
<dbReference type="AlphaFoldDB" id="A0A6J4SZF8"/>
<evidence type="ECO:0000259" key="9">
    <source>
        <dbReference type="Pfam" id="PF25967"/>
    </source>
</evidence>
<evidence type="ECO:0000256" key="2">
    <source>
        <dbReference type="ARBA" id="ARBA00009477"/>
    </source>
</evidence>
<feature type="domain" description="CusB-like beta-barrel" evidence="8">
    <location>
        <begin position="219"/>
        <end position="287"/>
    </location>
</feature>
<keyword evidence="5" id="KW-0732">Signal</keyword>
<name>A0A6J4SZF8_9SPHN</name>
<organism evidence="10">
    <name type="scientific">uncultured Sphingomonas sp</name>
    <dbReference type="NCBI Taxonomy" id="158754"/>
    <lineage>
        <taxon>Bacteria</taxon>
        <taxon>Pseudomonadati</taxon>
        <taxon>Pseudomonadota</taxon>
        <taxon>Alphaproteobacteria</taxon>
        <taxon>Sphingomonadales</taxon>
        <taxon>Sphingomonadaceae</taxon>
        <taxon>Sphingomonas</taxon>
        <taxon>environmental samples</taxon>
    </lineage>
</organism>
<dbReference type="Pfam" id="PF25954">
    <property type="entry name" value="Beta-barrel_RND_2"/>
    <property type="match status" value="1"/>
</dbReference>
<dbReference type="Gene3D" id="2.40.50.100">
    <property type="match status" value="1"/>
</dbReference>
<dbReference type="Pfam" id="PF25876">
    <property type="entry name" value="HH_MFP_RND"/>
    <property type="match status" value="1"/>
</dbReference>
<proteinExistence type="inferred from homology"/>
<feature type="domain" description="Multidrug resistance protein MdtA-like alpha-helical hairpin" evidence="6">
    <location>
        <begin position="98"/>
        <end position="162"/>
    </location>
</feature>
<evidence type="ECO:0000259" key="7">
    <source>
        <dbReference type="Pfam" id="PF25917"/>
    </source>
</evidence>
<evidence type="ECO:0000259" key="6">
    <source>
        <dbReference type="Pfam" id="PF25876"/>
    </source>
</evidence>
<evidence type="ECO:0000259" key="8">
    <source>
        <dbReference type="Pfam" id="PF25954"/>
    </source>
</evidence>
<dbReference type="PANTHER" id="PTHR30158">
    <property type="entry name" value="ACRA/E-RELATED COMPONENT OF DRUG EFFLUX TRANSPORTER"/>
    <property type="match status" value="1"/>
</dbReference>
<dbReference type="PROSITE" id="PS51257">
    <property type="entry name" value="PROKAR_LIPOPROTEIN"/>
    <property type="match status" value="1"/>
</dbReference>
<evidence type="ECO:0000313" key="10">
    <source>
        <dbReference type="EMBL" id="CAA9509147.1"/>
    </source>
</evidence>
<feature type="domain" description="Multidrug resistance protein MdtA-like C-terminal permuted SH3" evidence="9">
    <location>
        <begin position="292"/>
        <end position="352"/>
    </location>
</feature>
<gene>
    <name evidence="10" type="ORF">AVDCRST_MAG44-1271</name>
</gene>
<dbReference type="Pfam" id="PF25967">
    <property type="entry name" value="RND-MFP_C"/>
    <property type="match status" value="1"/>
</dbReference>
<evidence type="ECO:0000256" key="5">
    <source>
        <dbReference type="SAM" id="SignalP"/>
    </source>
</evidence>
<dbReference type="PANTHER" id="PTHR30158:SF24">
    <property type="entry name" value="HLYD FAMILY SECRETION PROTEIN"/>
    <property type="match status" value="1"/>
</dbReference>
<dbReference type="Gene3D" id="2.40.30.170">
    <property type="match status" value="1"/>
</dbReference>
<feature type="compositionally biased region" description="Pro residues" evidence="4">
    <location>
        <begin position="364"/>
        <end position="374"/>
    </location>
</feature>
<comment type="similarity">
    <text evidence="2">Belongs to the membrane fusion protein (MFP) (TC 8.A.1) family.</text>
</comment>
<dbReference type="Gene3D" id="2.40.420.20">
    <property type="match status" value="1"/>
</dbReference>
<dbReference type="GO" id="GO:0030313">
    <property type="term" value="C:cell envelope"/>
    <property type="evidence" value="ECO:0007669"/>
    <property type="project" value="UniProtKB-SubCell"/>
</dbReference>
<dbReference type="SUPFAM" id="SSF111369">
    <property type="entry name" value="HlyD-like secretion proteins"/>
    <property type="match status" value="1"/>
</dbReference>